<dbReference type="EMBL" id="GG698803">
    <property type="protein sequence ID" value="EEU30238.1"/>
    <property type="molecule type" value="Genomic_DNA"/>
</dbReference>
<dbReference type="SUPFAM" id="SSF54593">
    <property type="entry name" value="Glyoxalase/Bleomycin resistance protein/Dihydroxybiphenyl dioxygenase"/>
    <property type="match status" value="1"/>
</dbReference>
<dbReference type="PANTHER" id="PTHR33990">
    <property type="entry name" value="PROTEIN YJDN-RELATED"/>
    <property type="match status" value="1"/>
</dbReference>
<dbReference type="AlphaFoldDB" id="C7XV72"/>
<dbReference type="InterPro" id="IPR029068">
    <property type="entry name" value="Glyas_Bleomycin-R_OHBP_Dase"/>
</dbReference>
<feature type="domain" description="PhnB-like" evidence="1">
    <location>
        <begin position="5"/>
        <end position="136"/>
    </location>
</feature>
<proteinExistence type="predicted"/>
<accession>C7XV72</accession>
<name>C7XV72_9LACO</name>
<sequence>MAADIYPFLTFENSKEAMDYYVQEFGAEIIERTPFTAEQIQTLGLDTDNLADTTALGQFEVAGHRILCGDATMTMPQASSLVSLFLDFGGDVAAAKELFDHLASSDQQRVTLPFADHLVGRQLGQIVDKYGVTWYISGGEKENN</sequence>
<keyword evidence="2" id="KW-0489">Methyltransferase</keyword>
<protein>
    <submittedName>
        <fullName evidence="2">3-demethylubiquinone-9 3-methyltransferase domain protein</fullName>
    </submittedName>
</protein>
<dbReference type="RefSeq" id="WP_006916414.1">
    <property type="nucleotide sequence ID" value="NZ_GG698803.1"/>
</dbReference>
<keyword evidence="3" id="KW-1185">Reference proteome</keyword>
<organism evidence="2 3">
    <name type="scientific">Limosilactobacillus coleohominis 101-4-CHN</name>
    <dbReference type="NCBI Taxonomy" id="575594"/>
    <lineage>
        <taxon>Bacteria</taxon>
        <taxon>Bacillati</taxon>
        <taxon>Bacillota</taxon>
        <taxon>Bacilli</taxon>
        <taxon>Lactobacillales</taxon>
        <taxon>Lactobacillaceae</taxon>
        <taxon>Limosilactobacillus</taxon>
    </lineage>
</organism>
<dbReference type="Proteomes" id="UP000003987">
    <property type="component" value="Unassembled WGS sequence"/>
</dbReference>
<dbReference type="GO" id="GO:0032259">
    <property type="term" value="P:methylation"/>
    <property type="evidence" value="ECO:0007669"/>
    <property type="project" value="UniProtKB-KW"/>
</dbReference>
<gene>
    <name evidence="2" type="ORF">HMPREF0501_00616</name>
</gene>
<dbReference type="Pfam" id="PF06983">
    <property type="entry name" value="3-dmu-9_3-mt"/>
    <property type="match status" value="1"/>
</dbReference>
<dbReference type="eggNOG" id="COG2764">
    <property type="taxonomic scope" value="Bacteria"/>
</dbReference>
<evidence type="ECO:0000313" key="2">
    <source>
        <dbReference type="EMBL" id="EEU30238.1"/>
    </source>
</evidence>
<keyword evidence="2" id="KW-0808">Transferase</keyword>
<dbReference type="STRING" id="575594.HMPREF0501_00616"/>
<evidence type="ECO:0000313" key="3">
    <source>
        <dbReference type="Proteomes" id="UP000003987"/>
    </source>
</evidence>
<dbReference type="HOGENOM" id="CLU_046006_17_3_9"/>
<dbReference type="Gene3D" id="3.10.180.10">
    <property type="entry name" value="2,3-Dihydroxybiphenyl 1,2-Dioxygenase, domain 1"/>
    <property type="match status" value="1"/>
</dbReference>
<dbReference type="InterPro" id="IPR028973">
    <property type="entry name" value="PhnB-like"/>
</dbReference>
<reference evidence="2 3" key="1">
    <citation type="submission" date="2009-06" db="EMBL/GenBank/DDBJ databases">
        <title>The Genome Sequence of Lactobacillus coleohominis strain 101-4-CHN.</title>
        <authorList>
            <consortium name="The Broad Institute Genome Sequencing Platform"/>
            <person name="Ward D."/>
            <person name="Young S.K."/>
            <person name="Zeng Q."/>
            <person name="Koehrsen M."/>
            <person name="Alvarado L."/>
            <person name="Berlin A."/>
            <person name="Borenstein D."/>
            <person name="Chen Z."/>
            <person name="Engels R."/>
            <person name="Freedman E."/>
            <person name="Gellesch M."/>
            <person name="Goldberg J."/>
            <person name="Griggs A."/>
            <person name="Gujja S."/>
            <person name="Heiman D."/>
            <person name="Hepburn T."/>
            <person name="Howarth C."/>
            <person name="Jen D."/>
            <person name="Larson L."/>
            <person name="Lewis B."/>
            <person name="Mehta T."/>
            <person name="Park D."/>
            <person name="Pearson M."/>
            <person name="Roberts A."/>
            <person name="Saif S."/>
            <person name="Shea T."/>
            <person name="Shenoy N."/>
            <person name="Sisk P."/>
            <person name="Stolte C."/>
            <person name="Sykes S."/>
            <person name="Walk T."/>
            <person name="White J."/>
            <person name="Yandava C."/>
            <person name="Liu Y."/>
            <person name="Xu Q."/>
            <person name="Lander E."/>
            <person name="Nusbaum C."/>
            <person name="Galagan J."/>
            <person name="Birren B."/>
        </authorList>
    </citation>
    <scope>NUCLEOTIDE SEQUENCE [LARGE SCALE GENOMIC DNA]</scope>
    <source>
        <strain evidence="2 3">101-4-CHN</strain>
    </source>
</reference>
<dbReference type="GO" id="GO:0008168">
    <property type="term" value="F:methyltransferase activity"/>
    <property type="evidence" value="ECO:0007669"/>
    <property type="project" value="UniProtKB-KW"/>
</dbReference>
<dbReference type="OrthoDB" id="9795306at2"/>
<evidence type="ECO:0000259" key="1">
    <source>
        <dbReference type="Pfam" id="PF06983"/>
    </source>
</evidence>
<keyword evidence="2" id="KW-0830">Ubiquinone</keyword>
<dbReference type="PANTHER" id="PTHR33990:SF5">
    <property type="entry name" value="PHNB-LIKE DOMAIN-CONTAINING PROTEIN"/>
    <property type="match status" value="1"/>
</dbReference>